<reference evidence="6" key="1">
    <citation type="journal article" date="2022" name="Plant J.">
        <title>Strategies of tolerance reflected in two North American maple genomes.</title>
        <authorList>
            <person name="McEvoy S.L."/>
            <person name="Sezen U.U."/>
            <person name="Trouern-Trend A."/>
            <person name="McMahon S.M."/>
            <person name="Schaberg P.G."/>
            <person name="Yang J."/>
            <person name="Wegrzyn J.L."/>
            <person name="Swenson N.G."/>
        </authorList>
    </citation>
    <scope>NUCLEOTIDE SEQUENCE</scope>
    <source>
        <strain evidence="6">91603</strain>
    </source>
</reference>
<dbReference type="SUPFAM" id="SSF53822">
    <property type="entry name" value="Periplasmic binding protein-like I"/>
    <property type="match status" value="1"/>
</dbReference>
<gene>
    <name evidence="6" type="ORF">LWI28_007525</name>
</gene>
<dbReference type="GO" id="GO:0016020">
    <property type="term" value="C:membrane"/>
    <property type="evidence" value="ECO:0007669"/>
    <property type="project" value="UniProtKB-SubCell"/>
</dbReference>
<protein>
    <recommendedName>
        <fullName evidence="5">Receptor ligand binding region domain-containing protein</fullName>
    </recommendedName>
</protein>
<dbReference type="EMBL" id="JAJSOW010000102">
    <property type="protein sequence ID" value="KAI9176814.1"/>
    <property type="molecule type" value="Genomic_DNA"/>
</dbReference>
<dbReference type="PANTHER" id="PTHR34836:SF1">
    <property type="entry name" value="OS09G0428600 PROTEIN"/>
    <property type="match status" value="1"/>
</dbReference>
<keyword evidence="2" id="KW-0812">Transmembrane</keyword>
<sequence length="237" mass="26580">MLLLSFLVPLFAETNETHQKSVAEEIDVGVILDMGSWEGGILQSCISMAISDFHNIHGYSKQELLSTIGILKENLFVLYLPVIVDLLQNFKVRAIIGGQTSMEAKFLAELGNKIKTPIVSLSATTTTSSSHKYPYSVQISQDEFSEATSISAIVEEFKWRDVIIVHEDIDDWTYFIPHLVDALQEKSIHIAYKSSLATSYNDIQITEELHKAQGFSTKSFHCAFIAFSYISVFQDSE</sequence>
<dbReference type="PANTHER" id="PTHR34836">
    <property type="entry name" value="OS06G0188250 PROTEIN"/>
    <property type="match status" value="1"/>
</dbReference>
<evidence type="ECO:0000313" key="6">
    <source>
        <dbReference type="EMBL" id="KAI9176814.1"/>
    </source>
</evidence>
<dbReference type="InterPro" id="IPR028082">
    <property type="entry name" value="Peripla_BP_I"/>
</dbReference>
<evidence type="ECO:0000259" key="5">
    <source>
        <dbReference type="Pfam" id="PF01094"/>
    </source>
</evidence>
<evidence type="ECO:0000256" key="2">
    <source>
        <dbReference type="ARBA" id="ARBA00022692"/>
    </source>
</evidence>
<dbReference type="InterPro" id="IPR001828">
    <property type="entry name" value="ANF_lig-bd_rcpt"/>
</dbReference>
<evidence type="ECO:0000256" key="1">
    <source>
        <dbReference type="ARBA" id="ARBA00004370"/>
    </source>
</evidence>
<keyword evidence="4" id="KW-0472">Membrane</keyword>
<feature type="domain" description="Receptor ligand binding region" evidence="5">
    <location>
        <begin position="44"/>
        <end position="211"/>
    </location>
</feature>
<name>A0AAD5NQX2_ACENE</name>
<dbReference type="Gene3D" id="3.40.50.2300">
    <property type="match status" value="2"/>
</dbReference>
<dbReference type="Proteomes" id="UP001064489">
    <property type="component" value="Chromosome 5"/>
</dbReference>
<organism evidence="6 7">
    <name type="scientific">Acer negundo</name>
    <name type="common">Box elder</name>
    <dbReference type="NCBI Taxonomy" id="4023"/>
    <lineage>
        <taxon>Eukaryota</taxon>
        <taxon>Viridiplantae</taxon>
        <taxon>Streptophyta</taxon>
        <taxon>Embryophyta</taxon>
        <taxon>Tracheophyta</taxon>
        <taxon>Spermatophyta</taxon>
        <taxon>Magnoliopsida</taxon>
        <taxon>eudicotyledons</taxon>
        <taxon>Gunneridae</taxon>
        <taxon>Pentapetalae</taxon>
        <taxon>rosids</taxon>
        <taxon>malvids</taxon>
        <taxon>Sapindales</taxon>
        <taxon>Sapindaceae</taxon>
        <taxon>Hippocastanoideae</taxon>
        <taxon>Acereae</taxon>
        <taxon>Acer</taxon>
    </lineage>
</organism>
<proteinExistence type="predicted"/>
<evidence type="ECO:0000313" key="7">
    <source>
        <dbReference type="Proteomes" id="UP001064489"/>
    </source>
</evidence>
<reference evidence="6" key="2">
    <citation type="submission" date="2023-02" db="EMBL/GenBank/DDBJ databases">
        <authorList>
            <person name="Swenson N.G."/>
            <person name="Wegrzyn J.L."/>
            <person name="Mcevoy S.L."/>
        </authorList>
    </citation>
    <scope>NUCLEOTIDE SEQUENCE</scope>
    <source>
        <strain evidence="6">91603</strain>
        <tissue evidence="6">Leaf</tissue>
    </source>
</reference>
<dbReference type="AlphaFoldDB" id="A0AAD5NQX2"/>
<dbReference type="Pfam" id="PF01094">
    <property type="entry name" value="ANF_receptor"/>
    <property type="match status" value="1"/>
</dbReference>
<keyword evidence="7" id="KW-1185">Reference proteome</keyword>
<comment type="subcellular location">
    <subcellularLocation>
        <location evidence="1">Membrane</location>
    </subcellularLocation>
</comment>
<dbReference type="InterPro" id="IPR015683">
    <property type="entry name" value="Ionotropic_Glu_rcpt"/>
</dbReference>
<evidence type="ECO:0000256" key="3">
    <source>
        <dbReference type="ARBA" id="ARBA00022989"/>
    </source>
</evidence>
<accession>A0AAD5NQX2</accession>
<keyword evidence="3" id="KW-1133">Transmembrane helix</keyword>
<comment type="caution">
    <text evidence="6">The sequence shown here is derived from an EMBL/GenBank/DDBJ whole genome shotgun (WGS) entry which is preliminary data.</text>
</comment>
<evidence type="ECO:0000256" key="4">
    <source>
        <dbReference type="ARBA" id="ARBA00023136"/>
    </source>
</evidence>